<evidence type="ECO:0000313" key="1">
    <source>
        <dbReference type="EMBL" id="KAH0929362.1"/>
    </source>
</evidence>
<protein>
    <submittedName>
        <fullName evidence="1">Uncharacterized protein</fullName>
    </submittedName>
</protein>
<dbReference type="Proteomes" id="UP000824890">
    <property type="component" value="Unassembled WGS sequence"/>
</dbReference>
<comment type="caution">
    <text evidence="1">The sequence shown here is derived from an EMBL/GenBank/DDBJ whole genome shotgun (WGS) entry which is preliminary data.</text>
</comment>
<keyword evidence="2" id="KW-1185">Reference proteome</keyword>
<dbReference type="EMBL" id="JAGKQM010000004">
    <property type="protein sequence ID" value="KAH0929362.1"/>
    <property type="molecule type" value="Genomic_DNA"/>
</dbReference>
<accession>A0ABQ8DJW1</accession>
<evidence type="ECO:0000313" key="2">
    <source>
        <dbReference type="Proteomes" id="UP000824890"/>
    </source>
</evidence>
<name>A0ABQ8DJW1_BRANA</name>
<gene>
    <name evidence="1" type="ORF">HID58_015089</name>
</gene>
<reference evidence="1 2" key="1">
    <citation type="submission" date="2021-05" db="EMBL/GenBank/DDBJ databases">
        <title>Genome Assembly of Synthetic Allotetraploid Brassica napus Reveals Homoeologous Exchanges between Subgenomes.</title>
        <authorList>
            <person name="Davis J.T."/>
        </authorList>
    </citation>
    <scope>NUCLEOTIDE SEQUENCE [LARGE SCALE GENOMIC DNA]</scope>
    <source>
        <strain evidence="2">cv. Da-Ae</strain>
        <tissue evidence="1">Seedling</tissue>
    </source>
</reference>
<organism evidence="1 2">
    <name type="scientific">Brassica napus</name>
    <name type="common">Rape</name>
    <dbReference type="NCBI Taxonomy" id="3708"/>
    <lineage>
        <taxon>Eukaryota</taxon>
        <taxon>Viridiplantae</taxon>
        <taxon>Streptophyta</taxon>
        <taxon>Embryophyta</taxon>
        <taxon>Tracheophyta</taxon>
        <taxon>Spermatophyta</taxon>
        <taxon>Magnoliopsida</taxon>
        <taxon>eudicotyledons</taxon>
        <taxon>Gunneridae</taxon>
        <taxon>Pentapetalae</taxon>
        <taxon>rosids</taxon>
        <taxon>malvids</taxon>
        <taxon>Brassicales</taxon>
        <taxon>Brassicaceae</taxon>
        <taxon>Brassiceae</taxon>
        <taxon>Brassica</taxon>
    </lineage>
</organism>
<proteinExistence type="predicted"/>
<sequence length="92" mass="11032">MVRLTIWDNEAANFRELNRISTRKNQIVIITNIIPRLHEENYHSQPHQDRTFILTPTLISYNASKRRINCYPKPDSKRHHSILKNTLFSYEI</sequence>